<dbReference type="Proteomes" id="UP000297245">
    <property type="component" value="Unassembled WGS sequence"/>
</dbReference>
<protein>
    <submittedName>
        <fullName evidence="2">Uncharacterized protein</fullName>
    </submittedName>
</protein>
<feature type="compositionally biased region" description="Basic and acidic residues" evidence="1">
    <location>
        <begin position="149"/>
        <end position="159"/>
    </location>
</feature>
<name>A0A4S8KIX8_DENBC</name>
<feature type="region of interest" description="Disordered" evidence="1">
    <location>
        <begin position="146"/>
        <end position="256"/>
    </location>
</feature>
<reference evidence="2 3" key="1">
    <citation type="journal article" date="2019" name="Nat. Ecol. Evol.">
        <title>Megaphylogeny resolves global patterns of mushroom evolution.</title>
        <authorList>
            <person name="Varga T."/>
            <person name="Krizsan K."/>
            <person name="Foldi C."/>
            <person name="Dima B."/>
            <person name="Sanchez-Garcia M."/>
            <person name="Sanchez-Ramirez S."/>
            <person name="Szollosi G.J."/>
            <person name="Szarkandi J.G."/>
            <person name="Papp V."/>
            <person name="Albert L."/>
            <person name="Andreopoulos W."/>
            <person name="Angelini C."/>
            <person name="Antonin V."/>
            <person name="Barry K.W."/>
            <person name="Bougher N.L."/>
            <person name="Buchanan P."/>
            <person name="Buyck B."/>
            <person name="Bense V."/>
            <person name="Catcheside P."/>
            <person name="Chovatia M."/>
            <person name="Cooper J."/>
            <person name="Damon W."/>
            <person name="Desjardin D."/>
            <person name="Finy P."/>
            <person name="Geml J."/>
            <person name="Haridas S."/>
            <person name="Hughes K."/>
            <person name="Justo A."/>
            <person name="Karasinski D."/>
            <person name="Kautmanova I."/>
            <person name="Kiss B."/>
            <person name="Kocsube S."/>
            <person name="Kotiranta H."/>
            <person name="LaButti K.M."/>
            <person name="Lechner B.E."/>
            <person name="Liimatainen K."/>
            <person name="Lipzen A."/>
            <person name="Lukacs Z."/>
            <person name="Mihaltcheva S."/>
            <person name="Morgado L.N."/>
            <person name="Niskanen T."/>
            <person name="Noordeloos M.E."/>
            <person name="Ohm R.A."/>
            <person name="Ortiz-Santana B."/>
            <person name="Ovrebo C."/>
            <person name="Racz N."/>
            <person name="Riley R."/>
            <person name="Savchenko A."/>
            <person name="Shiryaev A."/>
            <person name="Soop K."/>
            <person name="Spirin V."/>
            <person name="Szebenyi C."/>
            <person name="Tomsovsky M."/>
            <person name="Tulloss R.E."/>
            <person name="Uehling J."/>
            <person name="Grigoriev I.V."/>
            <person name="Vagvolgyi C."/>
            <person name="Papp T."/>
            <person name="Martin F.M."/>
            <person name="Miettinen O."/>
            <person name="Hibbett D.S."/>
            <person name="Nagy L.G."/>
        </authorList>
    </citation>
    <scope>NUCLEOTIDE SEQUENCE [LARGE SCALE GENOMIC DNA]</scope>
    <source>
        <strain evidence="2 3">CBS 962.96</strain>
    </source>
</reference>
<gene>
    <name evidence="2" type="ORF">K435DRAFT_880943</name>
</gene>
<sequence>MKAQNAFERSPAVQTVSDVSMNRHLFTSSRSTTSSMLSLPPVAGVPIPVSFRNQGPVVIPVTEEICAYCIHNMHNSAPRDTDPRNYPFPPHPPPPSHPPLNASAFVPSSPATTSTITCACRQCVTGRMSPSRRQCGEHGYESDYTATRAVDDRRDHDGADLPNWSTSRSVLRSGRVKQKETSTVISPDNEKGQKRSDSHPSSSQVQMSQTLVTTTMSAPSPSLPPSLISSTSTCPPDGLQCDTGEEYSHSETCSLQPPSWAISSEQTEEIRPRIPISMLVHPDPSPETKTVTKRNPNRMGRSNNNNREENNDDAMDICHSPPSGSIITTTSPCSLQDVEMMPVHEPLMSLAVAATAIVDGRLTGENRRDEGNWTTPRSIVRPVISQSHSSREQSTRSYPGNDTLICLLKLRMRRHYRRKKFSVK</sequence>
<dbReference type="EMBL" id="ML182247">
    <property type="protein sequence ID" value="THU75380.1"/>
    <property type="molecule type" value="Genomic_DNA"/>
</dbReference>
<keyword evidence="3" id="KW-1185">Reference proteome</keyword>
<evidence type="ECO:0000313" key="2">
    <source>
        <dbReference type="EMBL" id="THU75380.1"/>
    </source>
</evidence>
<feature type="region of interest" description="Disordered" evidence="1">
    <location>
        <begin position="80"/>
        <end position="102"/>
    </location>
</feature>
<proteinExistence type="predicted"/>
<feature type="compositionally biased region" description="Polar residues" evidence="1">
    <location>
        <begin position="199"/>
        <end position="212"/>
    </location>
</feature>
<accession>A0A4S8KIX8</accession>
<dbReference type="AlphaFoldDB" id="A0A4S8KIX8"/>
<organism evidence="2 3">
    <name type="scientific">Dendrothele bispora (strain CBS 962.96)</name>
    <dbReference type="NCBI Taxonomy" id="1314807"/>
    <lineage>
        <taxon>Eukaryota</taxon>
        <taxon>Fungi</taxon>
        <taxon>Dikarya</taxon>
        <taxon>Basidiomycota</taxon>
        <taxon>Agaricomycotina</taxon>
        <taxon>Agaricomycetes</taxon>
        <taxon>Agaricomycetidae</taxon>
        <taxon>Agaricales</taxon>
        <taxon>Agaricales incertae sedis</taxon>
        <taxon>Dendrothele</taxon>
    </lineage>
</organism>
<feature type="compositionally biased region" description="Pro residues" evidence="1">
    <location>
        <begin position="86"/>
        <end position="98"/>
    </location>
</feature>
<evidence type="ECO:0000313" key="3">
    <source>
        <dbReference type="Proteomes" id="UP000297245"/>
    </source>
</evidence>
<feature type="region of interest" description="Disordered" evidence="1">
    <location>
        <begin position="278"/>
        <end position="312"/>
    </location>
</feature>
<feature type="compositionally biased region" description="Low complexity" evidence="1">
    <location>
        <begin position="213"/>
        <end position="236"/>
    </location>
</feature>
<feature type="compositionally biased region" description="Basic and acidic residues" evidence="1">
    <location>
        <begin position="188"/>
        <end position="198"/>
    </location>
</feature>
<evidence type="ECO:0000256" key="1">
    <source>
        <dbReference type="SAM" id="MobiDB-lite"/>
    </source>
</evidence>